<keyword evidence="8" id="KW-0175">Coiled coil</keyword>
<dbReference type="Pfam" id="PF05300">
    <property type="entry name" value="MIC19_MIC25"/>
    <property type="match status" value="1"/>
</dbReference>
<dbReference type="InterPro" id="IPR007964">
    <property type="entry name" value="MIC19/MIC25"/>
</dbReference>
<proteinExistence type="predicted"/>
<evidence type="ECO:0000256" key="2">
    <source>
        <dbReference type="ARBA" id="ARBA00022792"/>
    </source>
</evidence>
<evidence type="ECO:0000256" key="1">
    <source>
        <dbReference type="ARBA" id="ARBA00022707"/>
    </source>
</evidence>
<dbReference type="GeneTree" id="ENSGT00390000000903"/>
<reference evidence="10" key="2">
    <citation type="submission" date="2025-08" db="UniProtKB">
        <authorList>
            <consortium name="Ensembl"/>
        </authorList>
    </citation>
    <scope>IDENTIFICATION</scope>
</reference>
<gene>
    <name evidence="10" type="primary">CHCHD3</name>
    <name evidence="10" type="synonym">chchd3a</name>
</gene>
<keyword evidence="4" id="KW-0472">Membrane</keyword>
<feature type="compositionally biased region" description="Basic and acidic residues" evidence="9">
    <location>
        <begin position="59"/>
        <end position="70"/>
    </location>
</feature>
<accession>A0A8C4SK49</accession>
<evidence type="ECO:0000256" key="9">
    <source>
        <dbReference type="SAM" id="MobiDB-lite"/>
    </source>
</evidence>
<keyword evidence="2" id="KW-0999">Mitochondrion inner membrane</keyword>
<comment type="subcellular location">
    <subcellularLocation>
        <location evidence="7">Mitochondrion inner membrane</location>
        <topology evidence="7">Lipid-anchor</topology>
    </subcellularLocation>
</comment>
<dbReference type="GO" id="GO:0061617">
    <property type="term" value="C:MICOS complex"/>
    <property type="evidence" value="ECO:0007669"/>
    <property type="project" value="InterPro"/>
</dbReference>
<reference evidence="10" key="1">
    <citation type="submission" date="2021-06" db="EMBL/GenBank/DDBJ databases">
        <authorList>
            <consortium name="Wellcome Sanger Institute Data Sharing"/>
        </authorList>
    </citation>
    <scope>NUCLEOTIDE SEQUENCE [LARGE SCALE GENOMIC DNA]</scope>
</reference>
<name>A0A8C4SK49_ERPCA</name>
<reference evidence="10" key="3">
    <citation type="submission" date="2025-09" db="UniProtKB">
        <authorList>
            <consortium name="Ensembl"/>
        </authorList>
    </citation>
    <scope>IDENTIFICATION</scope>
</reference>
<dbReference type="Proteomes" id="UP000694620">
    <property type="component" value="Chromosome 1"/>
</dbReference>
<organism evidence="10 11">
    <name type="scientific">Erpetoichthys calabaricus</name>
    <name type="common">Rope fish</name>
    <name type="synonym">Calamoichthys calabaricus</name>
    <dbReference type="NCBI Taxonomy" id="27687"/>
    <lineage>
        <taxon>Eukaryota</taxon>
        <taxon>Metazoa</taxon>
        <taxon>Chordata</taxon>
        <taxon>Craniata</taxon>
        <taxon>Vertebrata</taxon>
        <taxon>Euteleostomi</taxon>
        <taxon>Actinopterygii</taxon>
        <taxon>Polypteriformes</taxon>
        <taxon>Polypteridae</taxon>
        <taxon>Erpetoichthys</taxon>
    </lineage>
</organism>
<feature type="region of interest" description="Disordered" evidence="9">
    <location>
        <begin position="37"/>
        <end position="72"/>
    </location>
</feature>
<dbReference type="AlphaFoldDB" id="A0A8C4SK49"/>
<evidence type="ECO:0000256" key="6">
    <source>
        <dbReference type="ARBA" id="ARBA00023288"/>
    </source>
</evidence>
<dbReference type="PANTHER" id="PTHR21588">
    <property type="entry name" value="COILED-COIL-HELIX-COILED-COIL-HELIX DOMAIN CONTAINING 6"/>
    <property type="match status" value="1"/>
</dbReference>
<keyword evidence="11" id="KW-1185">Reference proteome</keyword>
<dbReference type="InterPro" id="IPR052632">
    <property type="entry name" value="MICOS_subunit_Mic19"/>
</dbReference>
<keyword evidence="3" id="KW-0496">Mitochondrion</keyword>
<evidence type="ECO:0000256" key="3">
    <source>
        <dbReference type="ARBA" id="ARBA00023128"/>
    </source>
</evidence>
<keyword evidence="1" id="KW-0519">Myristate</keyword>
<evidence type="ECO:0000313" key="11">
    <source>
        <dbReference type="Proteomes" id="UP000694620"/>
    </source>
</evidence>
<evidence type="ECO:0000313" key="10">
    <source>
        <dbReference type="Ensembl" id="ENSECRP00000015885.1"/>
    </source>
</evidence>
<evidence type="ECO:0000256" key="8">
    <source>
        <dbReference type="SAM" id="Coils"/>
    </source>
</evidence>
<keyword evidence="6" id="KW-0449">Lipoprotein</keyword>
<evidence type="ECO:0000256" key="5">
    <source>
        <dbReference type="ARBA" id="ARBA00023157"/>
    </source>
</evidence>
<feature type="coiled-coil region" evidence="8">
    <location>
        <begin position="84"/>
        <end position="191"/>
    </location>
</feature>
<evidence type="ECO:0000256" key="7">
    <source>
        <dbReference type="ARBA" id="ARBA00034476"/>
    </source>
</evidence>
<dbReference type="PANTHER" id="PTHR21588:SF18">
    <property type="entry name" value="MICOS COMPLEX SUBUNIT MIC19"/>
    <property type="match status" value="1"/>
</dbReference>
<dbReference type="Ensembl" id="ENSECRT00000016168.1">
    <property type="protein sequence ID" value="ENSECRP00000015885.1"/>
    <property type="gene ID" value="ENSECRG00000010595.1"/>
</dbReference>
<sequence length="238" mass="27337">MGGNNSTRRVSFEADENDNVTVVKGIRLSENVINRMREPSPVPTRSAIQPPGIPLSTAGKEDAANKKTTENLENESFIQDTNLQKRLEQNKAFVRNEINKVLEEERSAASENITRAVLRERLATEEERLKAKKLAKQLEEKDRELKKQDAYYKEQLTRLEERSSQFYKVTTEQYQKAMNEAEAKFKRYESHPICADLQAGILRCYQENQTQTLSCSMLAKQYLQCVNNVKQTMLQKGG</sequence>
<dbReference type="GO" id="GO:0007007">
    <property type="term" value="P:inner mitochondrial membrane organization"/>
    <property type="evidence" value="ECO:0007669"/>
    <property type="project" value="TreeGrafter"/>
</dbReference>
<protein>
    <submittedName>
        <fullName evidence="10">Coiled-coil-helix-coiled-coil-helix domain containing 3a</fullName>
    </submittedName>
</protein>
<keyword evidence="5" id="KW-1015">Disulfide bond</keyword>
<evidence type="ECO:0000256" key="4">
    <source>
        <dbReference type="ARBA" id="ARBA00023136"/>
    </source>
</evidence>